<organism evidence="10 11">
    <name type="scientific">Stegodyphus mimosarum</name>
    <name type="common">African social velvet spider</name>
    <dbReference type="NCBI Taxonomy" id="407821"/>
    <lineage>
        <taxon>Eukaryota</taxon>
        <taxon>Metazoa</taxon>
        <taxon>Ecdysozoa</taxon>
        <taxon>Arthropoda</taxon>
        <taxon>Chelicerata</taxon>
        <taxon>Arachnida</taxon>
        <taxon>Araneae</taxon>
        <taxon>Araneomorphae</taxon>
        <taxon>Entelegynae</taxon>
        <taxon>Eresoidea</taxon>
        <taxon>Eresidae</taxon>
        <taxon>Stegodyphus</taxon>
    </lineage>
</organism>
<dbReference type="GO" id="GO:0000981">
    <property type="term" value="F:DNA-binding transcription factor activity, RNA polymerase II-specific"/>
    <property type="evidence" value="ECO:0007669"/>
    <property type="project" value="InterPro"/>
</dbReference>
<evidence type="ECO:0000256" key="8">
    <source>
        <dbReference type="SAM" id="MobiDB-lite"/>
    </source>
</evidence>
<dbReference type="InterPro" id="IPR020479">
    <property type="entry name" value="HD_metazoa"/>
</dbReference>
<dbReference type="PROSITE" id="PS50071">
    <property type="entry name" value="HOMEOBOX_2"/>
    <property type="match status" value="1"/>
</dbReference>
<keyword evidence="11" id="KW-1185">Reference proteome</keyword>
<feature type="DNA-binding region" description="Homeobox" evidence="6">
    <location>
        <begin position="46"/>
        <end position="105"/>
    </location>
</feature>
<feature type="non-terminal residue" evidence="10">
    <location>
        <position position="168"/>
    </location>
</feature>
<dbReference type="Pfam" id="PF00046">
    <property type="entry name" value="Homeodomain"/>
    <property type="match status" value="1"/>
</dbReference>
<dbReference type="OrthoDB" id="6159439at2759"/>
<evidence type="ECO:0000256" key="3">
    <source>
        <dbReference type="ARBA" id="ARBA00023125"/>
    </source>
</evidence>
<dbReference type="FunFam" id="1.10.10.60:FF:000081">
    <property type="entry name" value="Empty spiracles homeobox 2"/>
    <property type="match status" value="1"/>
</dbReference>
<dbReference type="PROSITE" id="PS00027">
    <property type="entry name" value="HOMEOBOX_1"/>
    <property type="match status" value="1"/>
</dbReference>
<evidence type="ECO:0000313" key="10">
    <source>
        <dbReference type="EMBL" id="KFM74570.1"/>
    </source>
</evidence>
<gene>
    <name evidence="10" type="ORF">X975_11451</name>
</gene>
<dbReference type="Proteomes" id="UP000054359">
    <property type="component" value="Unassembled WGS sequence"/>
</dbReference>
<feature type="region of interest" description="Disordered" evidence="8">
    <location>
        <begin position="149"/>
        <end position="168"/>
    </location>
</feature>
<dbReference type="STRING" id="407821.A0A087UB31"/>
<feature type="compositionally biased region" description="Basic and acidic residues" evidence="8">
    <location>
        <begin position="104"/>
        <end position="116"/>
    </location>
</feature>
<dbReference type="AlphaFoldDB" id="A0A087UB31"/>
<keyword evidence="4 6" id="KW-0371">Homeobox</keyword>
<evidence type="ECO:0000256" key="5">
    <source>
        <dbReference type="ARBA" id="ARBA00023242"/>
    </source>
</evidence>
<feature type="domain" description="Homeobox" evidence="9">
    <location>
        <begin position="44"/>
        <end position="104"/>
    </location>
</feature>
<dbReference type="OMA" id="DECDEST"/>
<dbReference type="CDD" id="cd00086">
    <property type="entry name" value="homeodomain"/>
    <property type="match status" value="1"/>
</dbReference>
<keyword evidence="5 6" id="KW-0539">Nucleus</keyword>
<name>A0A087UB31_STEMI</name>
<comment type="subcellular location">
    <subcellularLocation>
        <location evidence="1 6 7">Nucleus</location>
    </subcellularLocation>
</comment>
<accession>A0A087UB31</accession>
<dbReference type="SUPFAM" id="SSF46689">
    <property type="entry name" value="Homeodomain-like"/>
    <property type="match status" value="1"/>
</dbReference>
<dbReference type="InterPro" id="IPR001356">
    <property type="entry name" value="HD"/>
</dbReference>
<protein>
    <submittedName>
        <fullName evidence="10">Homeotic protein empty spiracle</fullName>
    </submittedName>
</protein>
<keyword evidence="3 6" id="KW-0238">DNA-binding</keyword>
<dbReference type="SMART" id="SM00389">
    <property type="entry name" value="HOX"/>
    <property type="match status" value="1"/>
</dbReference>
<evidence type="ECO:0000256" key="2">
    <source>
        <dbReference type="ARBA" id="ARBA00007397"/>
    </source>
</evidence>
<sequence>MDATLAGMFFREPYQVYPWYQQRYIHNRYGAGPDIPAFLLPPFRKAKRIRTAFTASQLMKLESAFDKNHYVTGNERKQLADNLGLSETQVKVWFQNRRTKQKRKDIEDRERNEKNHSLSINKQIDASSTHSSASNLNLSPCVRNGDVSLYEDDDSCNENSSDGKEHEI</sequence>
<dbReference type="InterPro" id="IPR017970">
    <property type="entry name" value="Homeobox_CS"/>
</dbReference>
<evidence type="ECO:0000256" key="6">
    <source>
        <dbReference type="PROSITE-ProRule" id="PRU00108"/>
    </source>
</evidence>
<dbReference type="PANTHER" id="PTHR24339:SF28">
    <property type="entry name" value="E5-RELATED"/>
    <property type="match status" value="1"/>
</dbReference>
<proteinExistence type="inferred from homology"/>
<comment type="similarity">
    <text evidence="2">Belongs to the EMX homeobox family.</text>
</comment>
<dbReference type="InterPro" id="IPR009057">
    <property type="entry name" value="Homeodomain-like_sf"/>
</dbReference>
<feature type="region of interest" description="Disordered" evidence="8">
    <location>
        <begin position="96"/>
        <end position="140"/>
    </location>
</feature>
<evidence type="ECO:0000313" key="11">
    <source>
        <dbReference type="Proteomes" id="UP000054359"/>
    </source>
</evidence>
<evidence type="ECO:0000259" key="9">
    <source>
        <dbReference type="PROSITE" id="PS50071"/>
    </source>
</evidence>
<reference evidence="10 11" key="1">
    <citation type="submission" date="2013-11" db="EMBL/GenBank/DDBJ databases">
        <title>Genome sequencing of Stegodyphus mimosarum.</title>
        <authorList>
            <person name="Bechsgaard J."/>
        </authorList>
    </citation>
    <scope>NUCLEOTIDE SEQUENCE [LARGE SCALE GENOMIC DNA]</scope>
</reference>
<dbReference type="GO" id="GO:0005634">
    <property type="term" value="C:nucleus"/>
    <property type="evidence" value="ECO:0007669"/>
    <property type="project" value="UniProtKB-SubCell"/>
</dbReference>
<evidence type="ECO:0000256" key="7">
    <source>
        <dbReference type="RuleBase" id="RU000682"/>
    </source>
</evidence>
<evidence type="ECO:0000256" key="1">
    <source>
        <dbReference type="ARBA" id="ARBA00004123"/>
    </source>
</evidence>
<dbReference type="EMBL" id="KK119061">
    <property type="protein sequence ID" value="KFM74570.1"/>
    <property type="molecule type" value="Genomic_DNA"/>
</dbReference>
<evidence type="ECO:0000256" key="4">
    <source>
        <dbReference type="ARBA" id="ARBA00023155"/>
    </source>
</evidence>
<feature type="compositionally biased region" description="Polar residues" evidence="8">
    <location>
        <begin position="117"/>
        <end position="138"/>
    </location>
</feature>
<dbReference type="Gene3D" id="1.10.10.60">
    <property type="entry name" value="Homeodomain-like"/>
    <property type="match status" value="1"/>
</dbReference>
<dbReference type="PRINTS" id="PR00031">
    <property type="entry name" value="HTHREPRESSR"/>
</dbReference>
<dbReference type="InterPro" id="IPR050877">
    <property type="entry name" value="EMX-VAX-Noto_Homeobox_TFs"/>
</dbReference>
<dbReference type="GO" id="GO:0000978">
    <property type="term" value="F:RNA polymerase II cis-regulatory region sequence-specific DNA binding"/>
    <property type="evidence" value="ECO:0007669"/>
    <property type="project" value="TreeGrafter"/>
</dbReference>
<dbReference type="PRINTS" id="PR00024">
    <property type="entry name" value="HOMEOBOX"/>
</dbReference>
<dbReference type="InterPro" id="IPR000047">
    <property type="entry name" value="HTH_motif"/>
</dbReference>
<dbReference type="PANTHER" id="PTHR24339">
    <property type="entry name" value="HOMEOBOX PROTEIN EMX-RELATED"/>
    <property type="match status" value="1"/>
</dbReference>